<feature type="region of interest" description="Disordered" evidence="1">
    <location>
        <begin position="245"/>
        <end position="274"/>
    </location>
</feature>
<dbReference type="AlphaFoldDB" id="A0A4S4KC06"/>
<dbReference type="Proteomes" id="UP000309038">
    <property type="component" value="Unassembled WGS sequence"/>
</dbReference>
<evidence type="ECO:0000313" key="3">
    <source>
        <dbReference type="Proteomes" id="UP000309038"/>
    </source>
</evidence>
<comment type="caution">
    <text evidence="2">The sequence shown here is derived from an EMBL/GenBank/DDBJ whole genome shotgun (WGS) entry which is preliminary data.</text>
</comment>
<evidence type="ECO:0000256" key="1">
    <source>
        <dbReference type="SAM" id="MobiDB-lite"/>
    </source>
</evidence>
<organism evidence="2 3">
    <name type="scientific">Hermanssonia centrifuga</name>
    <dbReference type="NCBI Taxonomy" id="98765"/>
    <lineage>
        <taxon>Eukaryota</taxon>
        <taxon>Fungi</taxon>
        <taxon>Dikarya</taxon>
        <taxon>Basidiomycota</taxon>
        <taxon>Agaricomycotina</taxon>
        <taxon>Agaricomycetes</taxon>
        <taxon>Polyporales</taxon>
        <taxon>Meruliaceae</taxon>
        <taxon>Hermanssonia</taxon>
    </lineage>
</organism>
<keyword evidence="3" id="KW-1185">Reference proteome</keyword>
<feature type="region of interest" description="Disordered" evidence="1">
    <location>
        <begin position="172"/>
        <end position="215"/>
    </location>
</feature>
<name>A0A4S4KC06_9APHY</name>
<dbReference type="EMBL" id="SGPJ01000563">
    <property type="protein sequence ID" value="THG93819.1"/>
    <property type="molecule type" value="Genomic_DNA"/>
</dbReference>
<sequence>MRSSNLSSILPVPQACRFILAPNGGGLMQEGDDLPILPNSIRVDESKPQIFPILVQYHDDSITRRLQKLLPVIGVVAGHDLHTVIAYLTTTAVKLFDKSELKRPWYAAVYAKGRAPGLYELHSKEMSTQIDGLPQCDRKFTRAESFLSALIYMITKAEICYDGTMDSLHRFKPKTAPLPAPSPQPSPSPPSPPPQVRVSRSPTKEKAKAPDAKYIPPTRPLSFSISMTEACHPMIYSPQPVKASKSLTAGKAKAKPRKRAVSEDEREAGPPPTYNQAIVDDLTHGIGTVYRGEDIVDTGTKLPSMGKVIDDYLVSHGYQNDVIVGVYNAITLNPDWQEFRDVMLTYGMAEDIAWFIHKWVDMKMFGWAYHRDGYTDGYDG</sequence>
<protein>
    <submittedName>
        <fullName evidence="2">Uncharacterized protein</fullName>
    </submittedName>
</protein>
<reference evidence="2 3" key="1">
    <citation type="submission" date="2019-02" db="EMBL/GenBank/DDBJ databases">
        <title>Genome sequencing of the rare red list fungi Phlebia centrifuga.</title>
        <authorList>
            <person name="Buettner E."/>
            <person name="Kellner H."/>
        </authorList>
    </citation>
    <scope>NUCLEOTIDE SEQUENCE [LARGE SCALE GENOMIC DNA]</scope>
    <source>
        <strain evidence="2 3">DSM 108282</strain>
    </source>
</reference>
<gene>
    <name evidence="2" type="ORF">EW026_g7523</name>
</gene>
<accession>A0A4S4KC06</accession>
<evidence type="ECO:0000313" key="2">
    <source>
        <dbReference type="EMBL" id="THG93819.1"/>
    </source>
</evidence>
<feature type="compositionally biased region" description="Pro residues" evidence="1">
    <location>
        <begin position="176"/>
        <end position="195"/>
    </location>
</feature>
<proteinExistence type="predicted"/>
<feature type="compositionally biased region" description="Basic and acidic residues" evidence="1">
    <location>
        <begin position="202"/>
        <end position="211"/>
    </location>
</feature>